<proteinExistence type="predicted"/>
<sequence length="323" mass="37114">MELSQSSNRDLRSASAPTTRQGRLLTSILRSRHPSSAQAVDSNQSPCSSPKTSSSSFSWPDLSLDEDRFRLQPVTVSKLEFHDQFHGWLWMRGSRFGRWRHRFFVLNGSMLTSYETFPSEKVLRQALPEAFPDSQPRNVLRVAHVEEGGCRIGFKIYGTCGKILDVRAPTTDARNAWLRSLKPSCRRKSLSWSMGNSEDPSWNLSTFNTDGVLDPDRLSIPITKSGWIEKQSAVLKRWNRYFFVIQGNTLSYYANDKPYQVPRCRVYIDRVIVPREACTLLLCVGNQQRIRLRLSNAQELEEWRDVIIDCSSKRDLTLSESEE</sequence>
<dbReference type="SMART" id="SM00233">
    <property type="entry name" value="PH"/>
    <property type="match status" value="2"/>
</dbReference>
<dbReference type="PROSITE" id="PS50003">
    <property type="entry name" value="PH_DOMAIN"/>
    <property type="match status" value="2"/>
</dbReference>
<keyword evidence="1" id="KW-0597">Phosphoprotein</keyword>
<reference evidence="4" key="1">
    <citation type="journal article" date="2011" name="PLoS Biol.">
        <title>Gene gain and loss during evolution of obligate parasitism in the white rust pathogen of Arabidopsis thaliana.</title>
        <authorList>
            <person name="Kemen E."/>
            <person name="Gardiner A."/>
            <person name="Schultz-Larsen T."/>
            <person name="Kemen A.C."/>
            <person name="Balmuth A.L."/>
            <person name="Robert-Seilaniantz A."/>
            <person name="Bailey K."/>
            <person name="Holub E."/>
            <person name="Studholme D.J."/>
            <person name="Maclean D."/>
            <person name="Jones J.D."/>
        </authorList>
    </citation>
    <scope>NUCLEOTIDE SEQUENCE</scope>
</reference>
<dbReference type="CDD" id="cd00821">
    <property type="entry name" value="PH"/>
    <property type="match status" value="1"/>
</dbReference>
<dbReference type="InterPro" id="IPR001849">
    <property type="entry name" value="PH_domain"/>
</dbReference>
<dbReference type="Pfam" id="PF00169">
    <property type="entry name" value="PH"/>
    <property type="match status" value="2"/>
</dbReference>
<dbReference type="GO" id="GO:0005829">
    <property type="term" value="C:cytosol"/>
    <property type="evidence" value="ECO:0007669"/>
    <property type="project" value="GOC"/>
</dbReference>
<evidence type="ECO:0000259" key="3">
    <source>
        <dbReference type="PROSITE" id="PS50003"/>
    </source>
</evidence>
<dbReference type="GO" id="GO:0005769">
    <property type="term" value="C:early endosome"/>
    <property type="evidence" value="ECO:0007669"/>
    <property type="project" value="TreeGrafter"/>
</dbReference>
<evidence type="ECO:0000256" key="2">
    <source>
        <dbReference type="SAM" id="MobiDB-lite"/>
    </source>
</evidence>
<feature type="domain" description="PH" evidence="3">
    <location>
        <begin position="221"/>
        <end position="312"/>
    </location>
</feature>
<dbReference type="InterPro" id="IPR045188">
    <property type="entry name" value="Boi1/Boi2-like"/>
</dbReference>
<dbReference type="GO" id="GO:0005802">
    <property type="term" value="C:trans-Golgi network"/>
    <property type="evidence" value="ECO:0007669"/>
    <property type="project" value="TreeGrafter"/>
</dbReference>
<dbReference type="HOGENOM" id="CLU_864608_0_0_1"/>
<reference evidence="4" key="2">
    <citation type="submission" date="2011-02" db="EMBL/GenBank/DDBJ databases">
        <authorList>
            <person name="MacLean D."/>
        </authorList>
    </citation>
    <scope>NUCLEOTIDE SEQUENCE</scope>
</reference>
<dbReference type="AlphaFoldDB" id="F0WSD2"/>
<name>F0WSD2_9STRA</name>
<evidence type="ECO:0000256" key="1">
    <source>
        <dbReference type="ARBA" id="ARBA00022553"/>
    </source>
</evidence>
<accession>F0WSD2</accession>
<dbReference type="SUPFAM" id="SSF50729">
    <property type="entry name" value="PH domain-like"/>
    <property type="match status" value="2"/>
</dbReference>
<dbReference type="PANTHER" id="PTHR22902:SF27">
    <property type="entry name" value="PLECKSTRIN HOMOLOGY DOMAIN-CONTAINING FAMILY A MEMBER 3"/>
    <property type="match status" value="1"/>
</dbReference>
<evidence type="ECO:0000313" key="4">
    <source>
        <dbReference type="EMBL" id="CCA24252.1"/>
    </source>
</evidence>
<dbReference type="GO" id="GO:0001881">
    <property type="term" value="P:receptor recycling"/>
    <property type="evidence" value="ECO:0007669"/>
    <property type="project" value="TreeGrafter"/>
</dbReference>
<dbReference type="Gene3D" id="2.30.29.30">
    <property type="entry name" value="Pleckstrin-homology domain (PH domain)/Phosphotyrosine-binding domain (PTB)"/>
    <property type="match status" value="2"/>
</dbReference>
<dbReference type="PANTHER" id="PTHR22902">
    <property type="entry name" value="SESQUIPEDALIAN"/>
    <property type="match status" value="1"/>
</dbReference>
<dbReference type="EMBL" id="FR824274">
    <property type="protein sequence ID" value="CCA24252.1"/>
    <property type="molecule type" value="Genomic_DNA"/>
</dbReference>
<feature type="region of interest" description="Disordered" evidence="2">
    <location>
        <begin position="1"/>
        <end position="58"/>
    </location>
</feature>
<dbReference type="GO" id="GO:0007032">
    <property type="term" value="P:endosome organization"/>
    <property type="evidence" value="ECO:0007669"/>
    <property type="project" value="TreeGrafter"/>
</dbReference>
<feature type="compositionally biased region" description="Low complexity" evidence="2">
    <location>
        <begin position="42"/>
        <end position="58"/>
    </location>
</feature>
<gene>
    <name evidence="4" type="primary">AlNc14C229G9272</name>
    <name evidence="4" type="ORF">ALNC14_103960</name>
</gene>
<feature type="domain" description="PH" evidence="3">
    <location>
        <begin position="82"/>
        <end position="186"/>
    </location>
</feature>
<protein>
    <submittedName>
        <fullName evidence="4">Uncharacterized protein AlNc14C229G9272</fullName>
    </submittedName>
</protein>
<organism evidence="4">
    <name type="scientific">Albugo laibachii Nc14</name>
    <dbReference type="NCBI Taxonomy" id="890382"/>
    <lineage>
        <taxon>Eukaryota</taxon>
        <taxon>Sar</taxon>
        <taxon>Stramenopiles</taxon>
        <taxon>Oomycota</taxon>
        <taxon>Peronosporomycetes</taxon>
        <taxon>Albuginales</taxon>
        <taxon>Albuginaceae</taxon>
        <taxon>Albugo</taxon>
    </lineage>
</organism>
<dbReference type="InterPro" id="IPR011993">
    <property type="entry name" value="PH-like_dom_sf"/>
</dbReference>
<dbReference type="GO" id="GO:0042147">
    <property type="term" value="P:retrograde transport, endosome to Golgi"/>
    <property type="evidence" value="ECO:0007669"/>
    <property type="project" value="TreeGrafter"/>
</dbReference>
<dbReference type="GO" id="GO:0055037">
    <property type="term" value="C:recycling endosome"/>
    <property type="evidence" value="ECO:0007669"/>
    <property type="project" value="TreeGrafter"/>
</dbReference>